<dbReference type="KEGG" id="cpb:Cphamn1_0353"/>
<comment type="similarity">
    <text evidence="8">Belongs to the CobB/CbiA family.</text>
</comment>
<dbReference type="PANTHER" id="PTHR43873:SF1">
    <property type="entry name" value="COBYRINATE A,C-DIAMIDE SYNTHASE"/>
    <property type="match status" value="1"/>
</dbReference>
<dbReference type="PANTHER" id="PTHR43873">
    <property type="entry name" value="COBYRINATE A,C-DIAMIDE SYNTHASE"/>
    <property type="match status" value="1"/>
</dbReference>
<keyword evidence="7 8" id="KW-0315">Glutamine amidotransferase</keyword>
<dbReference type="HAMAP" id="MF_00027">
    <property type="entry name" value="CobB_CbiA"/>
    <property type="match status" value="1"/>
</dbReference>
<comment type="miscellaneous">
    <text evidence="8">The a and c carboxylates of cobyrinate are activated for nucleophilic attack via formation of a phosphorylated intermediate by ATP. CbiA catalyzes first the amidation of the c-carboxylate, and then that of the a-carboxylate.</text>
</comment>
<organism evidence="11">
    <name type="scientific">Chlorobium phaeobacteroides (strain BS1)</name>
    <dbReference type="NCBI Taxonomy" id="331678"/>
    <lineage>
        <taxon>Bacteria</taxon>
        <taxon>Pseudomonadati</taxon>
        <taxon>Chlorobiota</taxon>
        <taxon>Chlorobiia</taxon>
        <taxon>Chlorobiales</taxon>
        <taxon>Chlorobiaceae</taxon>
        <taxon>Chlorobium/Pelodictyon group</taxon>
        <taxon>Chlorobium</taxon>
    </lineage>
</organism>
<evidence type="ECO:0000256" key="7">
    <source>
        <dbReference type="ARBA" id="ARBA00022962"/>
    </source>
</evidence>
<sequence>MNKKLSAFLLAAPSSGSGKTTLSLALLRLFAERGLRVQPFKCGPDYLDTMLHTRAAAKGGEGHRGINLDTFMAGEAHVRNVFVRKSAEADAAVVECVMGLFDGAVKADGSSASIAKLLELPVVLVVDAKAVGYSVAPLLYGFKHFDPDVRIAGVIFNRVNSESHYRFLKDACLDVGVEPLGYVPRNDAMTLPERYLGLNTDAGAGQEAAIVAMAEHVRKTLDIERLLEIVTVDVSGAAAPLLPVRGNGSAVIAVARDEAFNFLYAENLDVLREYGSIEYFSPLDDARLPGADMIYLAGGYPELYAGKLSDNLAMRREMLDFSTKGGVIYAECGGMMYLGRSMTDHEGNRFPMCGVFDMDTSMQEAGLHLGYRKVRLNDPAYGGELRGHEFHYSAITRKGALNNVASIASARNKPVDTALFRFCNTFASYIHLYWGETRDFPGYLLSRGGGSVGSRQ</sequence>
<dbReference type="EC" id="6.3.5.11" evidence="8"/>
<comment type="pathway">
    <text evidence="8">Cofactor biosynthesis; adenosylcobalamin biosynthesis; cob(II)yrinate a,c-diamide from sirohydrochlorin (anaerobic route): step 10/10.</text>
</comment>
<comment type="function">
    <text evidence="8">Catalyzes the ATP-dependent amidation of the two carboxylate groups at positions a and c of cobyrinate, using either L-glutamine or ammonia as the nitrogen source.</text>
</comment>
<evidence type="ECO:0000313" key="11">
    <source>
        <dbReference type="EMBL" id="ACE03320.1"/>
    </source>
</evidence>
<dbReference type="InterPro" id="IPR004484">
    <property type="entry name" value="CbiA/CobB_synth"/>
</dbReference>
<accession>B3ELJ1</accession>
<dbReference type="Pfam" id="PF07685">
    <property type="entry name" value="GATase_3"/>
    <property type="match status" value="1"/>
</dbReference>
<evidence type="ECO:0000256" key="1">
    <source>
        <dbReference type="ARBA" id="ARBA00001946"/>
    </source>
</evidence>
<keyword evidence="6 8" id="KW-0460">Magnesium</keyword>
<evidence type="ECO:0000256" key="6">
    <source>
        <dbReference type="ARBA" id="ARBA00022842"/>
    </source>
</evidence>
<keyword evidence="3 8" id="KW-0436">Ligase</keyword>
<dbReference type="InterPro" id="IPR002586">
    <property type="entry name" value="CobQ/CobB/MinD/ParA_Nub-bd_dom"/>
</dbReference>
<comment type="cofactor">
    <cofactor evidence="1 8">
        <name>Mg(2+)</name>
        <dbReference type="ChEBI" id="CHEBI:18420"/>
    </cofactor>
</comment>
<reference evidence="11" key="1">
    <citation type="submission" date="2008-06" db="EMBL/GenBank/DDBJ databases">
        <title>Complete sequence of Chlorobium phaeobacteroides BS1.</title>
        <authorList>
            <consortium name="US DOE Joint Genome Institute"/>
            <person name="Lucas S."/>
            <person name="Copeland A."/>
            <person name="Lapidus A."/>
            <person name="Glavina del Rio T."/>
            <person name="Dalin E."/>
            <person name="Tice H."/>
            <person name="Bruce D."/>
            <person name="Goodwin L."/>
            <person name="Pitluck S."/>
            <person name="Schmutz J."/>
            <person name="Larimer F."/>
            <person name="Land M."/>
            <person name="Hauser L."/>
            <person name="Kyrpides N."/>
            <person name="Ovchinnikova G."/>
            <person name="Li T."/>
            <person name="Liu Z."/>
            <person name="Zhao F."/>
            <person name="Overmann J."/>
            <person name="Bryant D.A."/>
            <person name="Richardson P."/>
        </authorList>
    </citation>
    <scope>NUCLEOTIDE SEQUENCE [LARGE SCALE GENOMIC DNA]</scope>
    <source>
        <strain evidence="11">BS1</strain>
    </source>
</reference>
<dbReference type="AlphaFoldDB" id="B3ELJ1"/>
<dbReference type="Pfam" id="PF01656">
    <property type="entry name" value="CbiA"/>
    <property type="match status" value="1"/>
</dbReference>
<dbReference type="EMBL" id="CP001101">
    <property type="protein sequence ID" value="ACE03320.1"/>
    <property type="molecule type" value="Genomic_DNA"/>
</dbReference>
<dbReference type="PROSITE" id="PS51274">
    <property type="entry name" value="GATASE_COBBQ"/>
    <property type="match status" value="1"/>
</dbReference>
<dbReference type="GO" id="GO:0009236">
    <property type="term" value="P:cobalamin biosynthetic process"/>
    <property type="evidence" value="ECO:0007669"/>
    <property type="project" value="UniProtKB-UniRule"/>
</dbReference>
<dbReference type="UniPathway" id="UPA00148">
    <property type="reaction ID" value="UER00231"/>
</dbReference>
<dbReference type="GO" id="GO:0005524">
    <property type="term" value="F:ATP binding"/>
    <property type="evidence" value="ECO:0007669"/>
    <property type="project" value="UniProtKB-UniRule"/>
</dbReference>
<dbReference type="eggNOG" id="COG1797">
    <property type="taxonomic scope" value="Bacteria"/>
</dbReference>
<protein>
    <recommendedName>
        <fullName evidence="8">Cobyrinate a,c-diamide synthase</fullName>
        <ecNumber evidence="8">6.3.5.11</ecNumber>
    </recommendedName>
    <alternativeName>
        <fullName evidence="8">Cobyrinic acid a,c-diamide synthetase</fullName>
    </alternativeName>
</protein>
<evidence type="ECO:0000259" key="10">
    <source>
        <dbReference type="Pfam" id="PF07685"/>
    </source>
</evidence>
<dbReference type="Gene3D" id="3.40.50.300">
    <property type="entry name" value="P-loop containing nucleotide triphosphate hydrolases"/>
    <property type="match status" value="1"/>
</dbReference>
<dbReference type="STRING" id="331678.Cphamn1_0353"/>
<feature type="domain" description="CobQ/CobB/MinD/ParA nucleotide binding" evidence="9">
    <location>
        <begin position="10"/>
        <end position="193"/>
    </location>
</feature>
<comment type="domain">
    <text evidence="8">Comprises of two domains. The C-terminal domain contains the binding site for glutamine and catalyzes the hydrolysis of this substrate to glutamate and ammonia. The N-terminal domain is anticipated to bind ATP and cobyrinate and catalyzes the ultimate synthesis of the diamide product. The ammonia produced via the glutaminase domain is probably translocated to the adjacent domain via a molecular tunnel, where it reacts with an activated intermediate.</text>
</comment>
<keyword evidence="5 8" id="KW-0067">ATP-binding</keyword>
<feature type="domain" description="CobB/CobQ-like glutamine amidotransferase" evidence="10">
    <location>
        <begin position="252"/>
        <end position="436"/>
    </location>
</feature>
<feature type="site" description="Increases nucleophilicity of active site Cys" evidence="8">
    <location>
        <position position="431"/>
    </location>
</feature>
<evidence type="ECO:0000256" key="4">
    <source>
        <dbReference type="ARBA" id="ARBA00022741"/>
    </source>
</evidence>
<evidence type="ECO:0000256" key="5">
    <source>
        <dbReference type="ARBA" id="ARBA00022840"/>
    </source>
</evidence>
<keyword evidence="4 8" id="KW-0547">Nucleotide-binding</keyword>
<evidence type="ECO:0000259" key="9">
    <source>
        <dbReference type="Pfam" id="PF01656"/>
    </source>
</evidence>
<dbReference type="InterPro" id="IPR011698">
    <property type="entry name" value="GATase_3"/>
</dbReference>
<dbReference type="SUPFAM" id="SSF52317">
    <property type="entry name" value="Class I glutamine amidotransferase-like"/>
    <property type="match status" value="1"/>
</dbReference>
<dbReference type="NCBIfam" id="TIGR00379">
    <property type="entry name" value="cobB"/>
    <property type="match status" value="1"/>
</dbReference>
<feature type="active site" description="Nucleophile" evidence="8">
    <location>
        <position position="332"/>
    </location>
</feature>
<dbReference type="InterPro" id="IPR029062">
    <property type="entry name" value="Class_I_gatase-like"/>
</dbReference>
<name>B3ELJ1_CHLPB</name>
<dbReference type="OrthoDB" id="9764035at2"/>
<dbReference type="CDD" id="cd05388">
    <property type="entry name" value="CobB_N"/>
    <property type="match status" value="1"/>
</dbReference>
<evidence type="ECO:0000256" key="8">
    <source>
        <dbReference type="HAMAP-Rule" id="MF_00027"/>
    </source>
</evidence>
<dbReference type="GO" id="GO:0042242">
    <property type="term" value="F:cobyrinic acid a,c-diamide synthase activity"/>
    <property type="evidence" value="ECO:0007669"/>
    <property type="project" value="UniProtKB-UniRule"/>
</dbReference>
<proteinExistence type="inferred from homology"/>
<keyword evidence="2 8" id="KW-0169">Cobalamin biosynthesis</keyword>
<evidence type="ECO:0000256" key="3">
    <source>
        <dbReference type="ARBA" id="ARBA00022598"/>
    </source>
</evidence>
<dbReference type="CDD" id="cd03130">
    <property type="entry name" value="GATase1_CobB"/>
    <property type="match status" value="1"/>
</dbReference>
<dbReference type="NCBIfam" id="NF002204">
    <property type="entry name" value="PRK01077.1"/>
    <property type="match status" value="1"/>
</dbReference>
<dbReference type="HOGENOM" id="CLU_022752_1_1_10"/>
<dbReference type="SUPFAM" id="SSF52540">
    <property type="entry name" value="P-loop containing nucleoside triphosphate hydrolases"/>
    <property type="match status" value="1"/>
</dbReference>
<gene>
    <name evidence="8" type="primary">cbiA</name>
    <name evidence="11" type="ordered locus">Cphamn1_0353</name>
</gene>
<dbReference type="InterPro" id="IPR027417">
    <property type="entry name" value="P-loop_NTPase"/>
</dbReference>
<evidence type="ECO:0000256" key="2">
    <source>
        <dbReference type="ARBA" id="ARBA00022573"/>
    </source>
</evidence>
<comment type="catalytic activity">
    <reaction evidence="8">
        <text>cob(II)yrinate + 2 L-glutamine + 2 ATP + 2 H2O = cob(II)yrinate a,c diamide + 2 L-glutamate + 2 ADP + 2 phosphate + 2 H(+)</text>
        <dbReference type="Rhea" id="RHEA:26289"/>
        <dbReference type="ChEBI" id="CHEBI:15377"/>
        <dbReference type="ChEBI" id="CHEBI:15378"/>
        <dbReference type="ChEBI" id="CHEBI:29985"/>
        <dbReference type="ChEBI" id="CHEBI:30616"/>
        <dbReference type="ChEBI" id="CHEBI:43474"/>
        <dbReference type="ChEBI" id="CHEBI:58359"/>
        <dbReference type="ChEBI" id="CHEBI:58537"/>
        <dbReference type="ChEBI" id="CHEBI:58894"/>
        <dbReference type="ChEBI" id="CHEBI:456216"/>
        <dbReference type="EC" id="6.3.5.11"/>
    </reaction>
</comment>